<dbReference type="Gene3D" id="3.40.50.300">
    <property type="entry name" value="P-loop containing nucleotide triphosphate hydrolases"/>
    <property type="match status" value="1"/>
</dbReference>
<accession>A0A8H3PIG0</accession>
<evidence type="ECO:0000259" key="3">
    <source>
        <dbReference type="Pfam" id="PF22939"/>
    </source>
</evidence>
<evidence type="ECO:0000313" key="6">
    <source>
        <dbReference type="Proteomes" id="UP000664521"/>
    </source>
</evidence>
<keyword evidence="1" id="KW-0677">Repeat</keyword>
<feature type="domain" description="GPI inositol-deacylase winged helix" evidence="3">
    <location>
        <begin position="354"/>
        <end position="434"/>
    </location>
</feature>
<dbReference type="Proteomes" id="UP000664521">
    <property type="component" value="Unassembled WGS sequence"/>
</dbReference>
<feature type="repeat" description="ANK" evidence="2">
    <location>
        <begin position="904"/>
        <end position="936"/>
    </location>
</feature>
<dbReference type="InterPro" id="IPR036770">
    <property type="entry name" value="Ankyrin_rpt-contain_sf"/>
</dbReference>
<reference evidence="5" key="1">
    <citation type="submission" date="2021-03" db="EMBL/GenBank/DDBJ databases">
        <authorList>
            <person name="Tagirdzhanova G."/>
        </authorList>
    </citation>
    <scope>NUCLEOTIDE SEQUENCE</scope>
</reference>
<dbReference type="SUPFAM" id="SSF48403">
    <property type="entry name" value="Ankyrin repeat"/>
    <property type="match status" value="1"/>
</dbReference>
<dbReference type="SUPFAM" id="SSF52540">
    <property type="entry name" value="P-loop containing nucleoside triphosphate hydrolases"/>
    <property type="match status" value="1"/>
</dbReference>
<evidence type="ECO:0000256" key="1">
    <source>
        <dbReference type="ARBA" id="ARBA00022737"/>
    </source>
</evidence>
<dbReference type="AlphaFoldDB" id="A0A8H3PIG0"/>
<dbReference type="OrthoDB" id="195446at2759"/>
<dbReference type="Pfam" id="PF12796">
    <property type="entry name" value="Ank_2"/>
    <property type="match status" value="2"/>
</dbReference>
<evidence type="ECO:0000256" key="2">
    <source>
        <dbReference type="PROSITE-ProRule" id="PRU00023"/>
    </source>
</evidence>
<dbReference type="InterPro" id="IPR027417">
    <property type="entry name" value="P-loop_NTPase"/>
</dbReference>
<keyword evidence="6" id="KW-1185">Reference proteome</keyword>
<dbReference type="Gene3D" id="1.25.40.20">
    <property type="entry name" value="Ankyrin repeat-containing domain"/>
    <property type="match status" value="1"/>
</dbReference>
<sequence>MSASGSASITNQGTNTGEIVAQKNFFGKSDQRAYWLLLTSKGTSDTDNHILDWISPLNFSVKQNEVLAVHEPGTGQWLLNSSSFKSWVDGGTQVLWCYGIPGSGKTVMSAIIVDHLQQHFKGDQSVGIAFVYCEYKQRERQTPSNLVAGIWRQLCQQRSAISKAVQNKYQSHYREKIALSFGDIESIAVEVAESYTRVFLVIDAIDECTDEGLNQTVLLQFLQTLKQGGSAIADKVQILVTSRQAEALLETDDKLEILANEDDLRSLVRKRVEFGMSKSKRLADQIRQDNELARKLSENIVERAQRMFLLVKLHLDALRPITNLRDFRDATKTLPQSLDTMYDDIWARINLQDSHPRYLAHQVLCWIWCAKRQLTVKELQYALATRTGDTTLDQDGIEDADACLSCCQGMVAIDSGSGIIRLVHYSAQEYLDQKGNGYFPDAHRAAAETCLTYLMFDDFQRPAREDDWPLGDETTDISGLWVLGTSQFDEASENQACELTETLINRYPFLNYAAGFWGCHAQGDAEALLEETILPFVQNAAALANSLKATYNDNQGLYKKSDGLYRHLFRNLYLLGRQVPLFVLAYFGLEITFAKLLENPLIASSVGNNQSVLAWSLSLAQERIAQLLIQQGADLSGMFEGSSAMAYAIRYDLHETARIMLQKGGSSLLGSGELISAIEKDCAWVIQAYLDAAPDPGSRKQKCNEIISQVATLGGVSGVEGFMKAMRGLDPFRPDQILDIALAEGGDLEDTCDDGLTVLQRCITKGLGPCSGWTTQRLISRGANIMRHTVENQSVLHLATVFENGAALSVLLQNCAGRLSLDAYDVHGFTPLHYAVAAGDHKMVLELIHKGGANQHLRTEGGLSILHIAAMHHGDFRLVPLSILQGLLAVKDKANHDVNIRGPQGRTPLHYAAEVKDIDAMRELVLAGADLDAADSTGNTALQMSARLVPLIARALEAGHDVTRKIHENKTQWHLLTLLHKREKICRRIQDLEALDPEDLPKVATDRKYCLQHLAEIEKRLHDEFSGYDMTQHLEDSKDVAQCYQFDYTELEKYNDIATHRAVYSNLWTKFSARDE</sequence>
<evidence type="ECO:0000259" key="4">
    <source>
        <dbReference type="Pfam" id="PF24883"/>
    </source>
</evidence>
<dbReference type="PROSITE" id="PS50088">
    <property type="entry name" value="ANK_REPEAT"/>
    <property type="match status" value="2"/>
</dbReference>
<organism evidence="5 6">
    <name type="scientific">Heterodermia speciosa</name>
    <dbReference type="NCBI Taxonomy" id="116794"/>
    <lineage>
        <taxon>Eukaryota</taxon>
        <taxon>Fungi</taxon>
        <taxon>Dikarya</taxon>
        <taxon>Ascomycota</taxon>
        <taxon>Pezizomycotina</taxon>
        <taxon>Lecanoromycetes</taxon>
        <taxon>OSLEUM clade</taxon>
        <taxon>Lecanoromycetidae</taxon>
        <taxon>Caliciales</taxon>
        <taxon>Physciaceae</taxon>
        <taxon>Heterodermia</taxon>
    </lineage>
</organism>
<dbReference type="InterPro" id="IPR054471">
    <property type="entry name" value="GPIID_WHD"/>
</dbReference>
<dbReference type="InterPro" id="IPR002110">
    <property type="entry name" value="Ankyrin_rpt"/>
</dbReference>
<evidence type="ECO:0000313" key="5">
    <source>
        <dbReference type="EMBL" id="CAF9941044.1"/>
    </source>
</evidence>
<proteinExistence type="predicted"/>
<name>A0A8H3PIG0_9LECA</name>
<keyword evidence="2" id="KW-0040">ANK repeat</keyword>
<protein>
    <recommendedName>
        <fullName evidence="7">NACHT domain-containing protein</fullName>
    </recommendedName>
</protein>
<dbReference type="PROSITE" id="PS50297">
    <property type="entry name" value="ANK_REP_REGION"/>
    <property type="match status" value="2"/>
</dbReference>
<feature type="domain" description="Nephrocystin 3-like N-terminal" evidence="4">
    <location>
        <begin position="73"/>
        <end position="243"/>
    </location>
</feature>
<feature type="repeat" description="ANK" evidence="2">
    <location>
        <begin position="827"/>
        <end position="860"/>
    </location>
</feature>
<comment type="caution">
    <text evidence="5">The sequence shown here is derived from an EMBL/GenBank/DDBJ whole genome shotgun (WGS) entry which is preliminary data.</text>
</comment>
<dbReference type="Pfam" id="PF22939">
    <property type="entry name" value="WHD_GPIID"/>
    <property type="match status" value="1"/>
</dbReference>
<gene>
    <name evidence="5" type="ORF">HETSPECPRED_002854</name>
</gene>
<evidence type="ECO:0008006" key="7">
    <source>
        <dbReference type="Google" id="ProtNLM"/>
    </source>
</evidence>
<dbReference type="PANTHER" id="PTHR10039">
    <property type="entry name" value="AMELOGENIN"/>
    <property type="match status" value="1"/>
</dbReference>
<dbReference type="EMBL" id="CAJPDS010000173">
    <property type="protein sequence ID" value="CAF9941044.1"/>
    <property type="molecule type" value="Genomic_DNA"/>
</dbReference>
<dbReference type="PANTHER" id="PTHR10039:SF15">
    <property type="entry name" value="NACHT DOMAIN-CONTAINING PROTEIN"/>
    <property type="match status" value="1"/>
</dbReference>
<dbReference type="InterPro" id="IPR056884">
    <property type="entry name" value="NPHP3-like_N"/>
</dbReference>
<dbReference type="Pfam" id="PF24883">
    <property type="entry name" value="NPHP3_N"/>
    <property type="match status" value="1"/>
</dbReference>
<dbReference type="SMART" id="SM00248">
    <property type="entry name" value="ANK"/>
    <property type="match status" value="6"/>
</dbReference>